<comment type="similarity">
    <text evidence="2 7">Belongs to the ExbD/TolR family.</text>
</comment>
<keyword evidence="6" id="KW-0472">Membrane</keyword>
<feature type="region of interest" description="Disordered" evidence="8">
    <location>
        <begin position="437"/>
        <end position="468"/>
    </location>
</feature>
<sequence>MANWDVFHADRLELRRDLDDEAVRAAFAAGELRDDDLIRPAGTTTPWARLADFPELLAPPAAPSPPPAAKGPEPTPPAAPPPPQARPVPPDFEEIRPGFGAEAPAPAPPPRQPTELPGSSSSDVAFPVLDEEMPALPTPSPSSADDRRALAALTGWVWDDEEDEDEPEFDEDEDEDEDEADLHAADDGNGSDIEILADEEDLADLPPPRPAAASPAPPPRPLPPTADAPLVSAMDEPADLGPDDLDPHFGRGGRGVGSSSSRLALPVVASRDRDVAGPPGDAEGVDEEEETFSLSRAATEKIEELDLAPMVDVAFQLVLFFMVTATTVLYKTLEIPKPSADAPAGAVAQGRSRSLDDLKDDFILVEIDASGAMKLDREPIEADRANLVELLRRAREKTNRKTMLLSADFATLHRNAVLAYDAANEIGLGIAVAKPAAPQGPAPTLLPGGPRAPGTPAKAQTSAPATPS</sequence>
<dbReference type="PANTHER" id="PTHR48125:SF12">
    <property type="entry name" value="AT HOOK TRANSCRIPTION FACTOR FAMILY-RELATED"/>
    <property type="match status" value="1"/>
</dbReference>
<feature type="compositionally biased region" description="Pro residues" evidence="8">
    <location>
        <begin position="205"/>
        <end position="226"/>
    </location>
</feature>
<dbReference type="GO" id="GO:0015031">
    <property type="term" value="P:protein transport"/>
    <property type="evidence" value="ECO:0007669"/>
    <property type="project" value="UniProtKB-KW"/>
</dbReference>
<keyword evidence="5" id="KW-1133">Transmembrane helix</keyword>
<evidence type="ECO:0000256" key="7">
    <source>
        <dbReference type="RuleBase" id="RU003879"/>
    </source>
</evidence>
<dbReference type="GO" id="GO:0005886">
    <property type="term" value="C:plasma membrane"/>
    <property type="evidence" value="ECO:0007669"/>
    <property type="project" value="UniProtKB-SubCell"/>
</dbReference>
<dbReference type="EMBL" id="CP042997">
    <property type="protein sequence ID" value="QEH35507.1"/>
    <property type="molecule type" value="Genomic_DNA"/>
</dbReference>
<evidence type="ECO:0000256" key="8">
    <source>
        <dbReference type="SAM" id="MobiDB-lite"/>
    </source>
</evidence>
<feature type="compositionally biased region" description="Pro residues" evidence="8">
    <location>
        <begin position="60"/>
        <end position="90"/>
    </location>
</feature>
<dbReference type="GO" id="GO:0022857">
    <property type="term" value="F:transmembrane transporter activity"/>
    <property type="evidence" value="ECO:0007669"/>
    <property type="project" value="InterPro"/>
</dbReference>
<keyword evidence="4 7" id="KW-0812">Transmembrane</keyword>
<evidence type="ECO:0000256" key="5">
    <source>
        <dbReference type="ARBA" id="ARBA00022989"/>
    </source>
</evidence>
<dbReference type="OrthoDB" id="292474at2"/>
<evidence type="ECO:0000256" key="1">
    <source>
        <dbReference type="ARBA" id="ARBA00004162"/>
    </source>
</evidence>
<keyword evidence="3" id="KW-1003">Cell membrane</keyword>
<feature type="compositionally biased region" description="Polar residues" evidence="8">
    <location>
        <begin position="458"/>
        <end position="468"/>
    </location>
</feature>
<evidence type="ECO:0000313" key="9">
    <source>
        <dbReference type="EMBL" id="QEH35507.1"/>
    </source>
</evidence>
<organism evidence="9 10">
    <name type="scientific">Aquisphaera giovannonii</name>
    <dbReference type="NCBI Taxonomy" id="406548"/>
    <lineage>
        <taxon>Bacteria</taxon>
        <taxon>Pseudomonadati</taxon>
        <taxon>Planctomycetota</taxon>
        <taxon>Planctomycetia</taxon>
        <taxon>Isosphaerales</taxon>
        <taxon>Isosphaeraceae</taxon>
        <taxon>Aquisphaera</taxon>
    </lineage>
</organism>
<feature type="region of interest" description="Disordered" evidence="8">
    <location>
        <begin position="49"/>
        <end position="292"/>
    </location>
</feature>
<evidence type="ECO:0000256" key="3">
    <source>
        <dbReference type="ARBA" id="ARBA00022475"/>
    </source>
</evidence>
<dbReference type="Pfam" id="PF02472">
    <property type="entry name" value="ExbD"/>
    <property type="match status" value="1"/>
</dbReference>
<keyword evidence="7" id="KW-0813">Transport</keyword>
<keyword evidence="10" id="KW-1185">Reference proteome</keyword>
<accession>A0A5B9W5C9</accession>
<dbReference type="InterPro" id="IPR003400">
    <property type="entry name" value="ExbD"/>
</dbReference>
<keyword evidence="7" id="KW-0653">Protein transport</keyword>
<gene>
    <name evidence="9" type="ORF">OJF2_40590</name>
</gene>
<feature type="compositionally biased region" description="Acidic residues" evidence="8">
    <location>
        <begin position="158"/>
        <end position="180"/>
    </location>
</feature>
<dbReference type="Proteomes" id="UP000324233">
    <property type="component" value="Chromosome"/>
</dbReference>
<name>A0A5B9W5C9_9BACT</name>
<dbReference type="RefSeq" id="WP_148595303.1">
    <property type="nucleotide sequence ID" value="NZ_CP042997.1"/>
</dbReference>
<evidence type="ECO:0000313" key="10">
    <source>
        <dbReference type="Proteomes" id="UP000324233"/>
    </source>
</evidence>
<dbReference type="PANTHER" id="PTHR48125">
    <property type="entry name" value="LP07818P1"/>
    <property type="match status" value="1"/>
</dbReference>
<evidence type="ECO:0000256" key="2">
    <source>
        <dbReference type="ARBA" id="ARBA00005811"/>
    </source>
</evidence>
<dbReference type="PRINTS" id="PR01217">
    <property type="entry name" value="PRICHEXTENSN"/>
</dbReference>
<comment type="subcellular location">
    <subcellularLocation>
        <location evidence="1">Cell membrane</location>
        <topology evidence="1">Single-pass membrane protein</topology>
    </subcellularLocation>
    <subcellularLocation>
        <location evidence="7">Cell membrane</location>
        <topology evidence="7">Single-pass type II membrane protein</topology>
    </subcellularLocation>
</comment>
<evidence type="ECO:0000256" key="6">
    <source>
        <dbReference type="ARBA" id="ARBA00023136"/>
    </source>
</evidence>
<reference evidence="9 10" key="1">
    <citation type="submission" date="2019-08" db="EMBL/GenBank/DDBJ databases">
        <title>Deep-cultivation of Planctomycetes and their phenomic and genomic characterization uncovers novel biology.</title>
        <authorList>
            <person name="Wiegand S."/>
            <person name="Jogler M."/>
            <person name="Boedeker C."/>
            <person name="Pinto D."/>
            <person name="Vollmers J."/>
            <person name="Rivas-Marin E."/>
            <person name="Kohn T."/>
            <person name="Peeters S.H."/>
            <person name="Heuer A."/>
            <person name="Rast P."/>
            <person name="Oberbeckmann S."/>
            <person name="Bunk B."/>
            <person name="Jeske O."/>
            <person name="Meyerdierks A."/>
            <person name="Storesund J.E."/>
            <person name="Kallscheuer N."/>
            <person name="Luecker S."/>
            <person name="Lage O.M."/>
            <person name="Pohl T."/>
            <person name="Merkel B.J."/>
            <person name="Hornburger P."/>
            <person name="Mueller R.-W."/>
            <person name="Bruemmer F."/>
            <person name="Labrenz M."/>
            <person name="Spormann A.M."/>
            <person name="Op den Camp H."/>
            <person name="Overmann J."/>
            <person name="Amann R."/>
            <person name="Jetten M.S.M."/>
            <person name="Mascher T."/>
            <person name="Medema M.H."/>
            <person name="Devos D.P."/>
            <person name="Kaster A.-K."/>
            <person name="Ovreas L."/>
            <person name="Rohde M."/>
            <person name="Galperin M.Y."/>
            <person name="Jogler C."/>
        </authorList>
    </citation>
    <scope>NUCLEOTIDE SEQUENCE [LARGE SCALE GENOMIC DNA]</scope>
    <source>
        <strain evidence="9 10">OJF2</strain>
    </source>
</reference>
<dbReference type="KEGG" id="agv:OJF2_40590"/>
<proteinExistence type="inferred from homology"/>
<evidence type="ECO:0000256" key="4">
    <source>
        <dbReference type="ARBA" id="ARBA00022692"/>
    </source>
</evidence>
<dbReference type="AlphaFoldDB" id="A0A5B9W5C9"/>
<protein>
    <submittedName>
        <fullName evidence="9">Biopolymer transport protein ExbD/TolR</fullName>
    </submittedName>
</protein>